<dbReference type="InterPro" id="IPR051124">
    <property type="entry name" value="Phosphate_Transport_Permease"/>
</dbReference>
<dbReference type="InterPro" id="IPR000515">
    <property type="entry name" value="MetI-like"/>
</dbReference>
<dbReference type="Gene3D" id="1.10.3720.10">
    <property type="entry name" value="MetI-like"/>
    <property type="match status" value="1"/>
</dbReference>
<feature type="transmembrane region" description="Helical" evidence="9">
    <location>
        <begin position="110"/>
        <end position="138"/>
    </location>
</feature>
<gene>
    <name evidence="12" type="primary">pstC</name>
    <name evidence="12" type="ORF">E2605_04980</name>
</gene>
<dbReference type="InterPro" id="IPR035906">
    <property type="entry name" value="MetI-like_sf"/>
</dbReference>
<reference evidence="12 13" key="1">
    <citation type="submission" date="2019-03" db="EMBL/GenBank/DDBJ databases">
        <title>San Antonio Military Medical Center submission to MRSN (WRAIR), pending publication.</title>
        <authorList>
            <person name="Blyth D.M."/>
            <person name="Mccarthy S.L."/>
            <person name="Schall S.E."/>
            <person name="Stam J.A."/>
            <person name="Ong A.C."/>
            <person name="Mcgann P.T."/>
        </authorList>
    </citation>
    <scope>NUCLEOTIDE SEQUENCE [LARGE SCALE GENOMIC DNA]</scope>
    <source>
        <strain evidence="12 13">MRSN571793</strain>
    </source>
</reference>
<evidence type="ECO:0000256" key="4">
    <source>
        <dbReference type="ARBA" id="ARBA00022475"/>
    </source>
</evidence>
<evidence type="ECO:0000313" key="12">
    <source>
        <dbReference type="EMBL" id="TFD97973.1"/>
    </source>
</evidence>
<dbReference type="EMBL" id="SOML01000002">
    <property type="protein sequence ID" value="TFD97973.1"/>
    <property type="molecule type" value="Genomic_DNA"/>
</dbReference>
<dbReference type="PANTHER" id="PTHR30425:SF1">
    <property type="entry name" value="PHOSPHATE TRANSPORT SYSTEM PERMEASE PROTEIN PSTC"/>
    <property type="match status" value="1"/>
</dbReference>
<dbReference type="PANTHER" id="PTHR30425">
    <property type="entry name" value="PHOSPHATE TRANSPORT SYSTEM PERMEASE PROTEIN PST"/>
    <property type="match status" value="1"/>
</dbReference>
<keyword evidence="6 9" id="KW-0812">Transmembrane</keyword>
<evidence type="ECO:0000259" key="11">
    <source>
        <dbReference type="PROSITE" id="PS50928"/>
    </source>
</evidence>
<keyword evidence="7 9" id="KW-1133">Transmembrane helix</keyword>
<dbReference type="GO" id="GO:0005886">
    <property type="term" value="C:plasma membrane"/>
    <property type="evidence" value="ECO:0007669"/>
    <property type="project" value="UniProtKB-SubCell"/>
</dbReference>
<evidence type="ECO:0000256" key="9">
    <source>
        <dbReference type="RuleBase" id="RU363032"/>
    </source>
</evidence>
<evidence type="ECO:0000256" key="8">
    <source>
        <dbReference type="ARBA" id="ARBA00023136"/>
    </source>
</evidence>
<evidence type="ECO:0000256" key="7">
    <source>
        <dbReference type="ARBA" id="ARBA00022989"/>
    </source>
</evidence>
<comment type="subcellular location">
    <subcellularLocation>
        <location evidence="1 9">Cell membrane</location>
        <topology evidence="1 9">Multi-pass membrane protein</topology>
    </subcellularLocation>
</comment>
<comment type="caution">
    <text evidence="12">The sequence shown here is derived from an EMBL/GenBank/DDBJ whole genome shotgun (WGS) entry which is preliminary data.</text>
</comment>
<dbReference type="InterPro" id="IPR011864">
    <property type="entry name" value="Phosphate_PstC"/>
</dbReference>
<feature type="domain" description="ABC transmembrane type-1" evidence="11">
    <location>
        <begin position="73"/>
        <end position="289"/>
    </location>
</feature>
<keyword evidence="8 9" id="KW-0472">Membrane</keyword>
<dbReference type="CDD" id="cd06261">
    <property type="entry name" value="TM_PBP2"/>
    <property type="match status" value="1"/>
</dbReference>
<keyword evidence="13" id="KW-1185">Reference proteome</keyword>
<comment type="function">
    <text evidence="10">Part of the binding-protein-dependent transport system for phosphate; probably responsible for the translocation of the substrate across the membrane.</text>
</comment>
<sequence length="302" mass="32869">MSTLLLKKRILKNKIAKGTMFGLTIVSLLILITMAVGLYLKSSSILENNSIWGLISGSEWQPISGKFGFYSFIISSLYVTILAVAIALPISLLTALFLTENAHPLIKKIIFPVLDILAGIPSVVYGLWGTLIIVPWIADVIGPHFVDYTSGYTVLAGGIVLSVMIIPLLVSLFIEIFATVPKDFKDASTSLGATRWQTSRMVVVRKAMPGIIASVVLAISRAFGETLAVLMVCGNMLNTPSSVFDSCYPLPALIANNYGEMLSLPTYESALMFAALIMFVIILIFNAVSRIILQQVEKKFKL</sequence>
<evidence type="ECO:0000256" key="2">
    <source>
        <dbReference type="ARBA" id="ARBA00007069"/>
    </source>
</evidence>
<evidence type="ECO:0000313" key="13">
    <source>
        <dbReference type="Proteomes" id="UP000297861"/>
    </source>
</evidence>
<dbReference type="PROSITE" id="PS50928">
    <property type="entry name" value="ABC_TM1"/>
    <property type="match status" value="1"/>
</dbReference>
<dbReference type="STRING" id="1121485.GCA_000426485_02454"/>
<protein>
    <recommendedName>
        <fullName evidence="10">Phosphate transport system permease protein</fullName>
    </recommendedName>
</protein>
<keyword evidence="4 10" id="KW-1003">Cell membrane</keyword>
<evidence type="ECO:0000256" key="1">
    <source>
        <dbReference type="ARBA" id="ARBA00004651"/>
    </source>
</evidence>
<keyword evidence="5 10" id="KW-0592">Phosphate transport</keyword>
<feature type="transmembrane region" description="Helical" evidence="9">
    <location>
        <begin position="270"/>
        <end position="293"/>
    </location>
</feature>
<dbReference type="OrthoDB" id="9785113at2"/>
<evidence type="ECO:0000256" key="5">
    <source>
        <dbReference type="ARBA" id="ARBA00022592"/>
    </source>
</evidence>
<dbReference type="NCBIfam" id="TIGR02138">
    <property type="entry name" value="phosphate_pstC"/>
    <property type="match status" value="1"/>
</dbReference>
<dbReference type="Proteomes" id="UP000297861">
    <property type="component" value="Unassembled WGS sequence"/>
</dbReference>
<accession>A0A4Y8L5W4</accession>
<feature type="transmembrane region" description="Helical" evidence="9">
    <location>
        <begin position="210"/>
        <end position="232"/>
    </location>
</feature>
<feature type="transmembrane region" description="Helical" evidence="9">
    <location>
        <begin position="69"/>
        <end position="98"/>
    </location>
</feature>
<comment type="similarity">
    <text evidence="2 10">Belongs to the binding-protein-dependent transport system permease family. CysTW subfamily.</text>
</comment>
<dbReference type="Pfam" id="PF00528">
    <property type="entry name" value="BPD_transp_1"/>
    <property type="match status" value="1"/>
</dbReference>
<evidence type="ECO:0000256" key="10">
    <source>
        <dbReference type="RuleBase" id="RU363054"/>
    </source>
</evidence>
<dbReference type="SUPFAM" id="SSF161098">
    <property type="entry name" value="MetI-like"/>
    <property type="match status" value="1"/>
</dbReference>
<keyword evidence="3 9" id="KW-0813">Transport</keyword>
<dbReference type="RefSeq" id="WP_134435709.1">
    <property type="nucleotide sequence ID" value="NZ_AP028867.1"/>
</dbReference>
<feature type="transmembrane region" description="Helical" evidence="9">
    <location>
        <begin position="21"/>
        <end position="40"/>
    </location>
</feature>
<dbReference type="GO" id="GO:0005315">
    <property type="term" value="F:phosphate transmembrane transporter activity"/>
    <property type="evidence" value="ECO:0007669"/>
    <property type="project" value="InterPro"/>
</dbReference>
<name>A0A4Y8L5W4_9BACT</name>
<proteinExistence type="inferred from homology"/>
<organism evidence="12 13">
    <name type="scientific">Dysgonomonas capnocytophagoides</name>
    <dbReference type="NCBI Taxonomy" id="45254"/>
    <lineage>
        <taxon>Bacteria</taxon>
        <taxon>Pseudomonadati</taxon>
        <taxon>Bacteroidota</taxon>
        <taxon>Bacteroidia</taxon>
        <taxon>Bacteroidales</taxon>
        <taxon>Dysgonomonadaceae</taxon>
        <taxon>Dysgonomonas</taxon>
    </lineage>
</organism>
<evidence type="ECO:0000256" key="6">
    <source>
        <dbReference type="ARBA" id="ARBA00022692"/>
    </source>
</evidence>
<evidence type="ECO:0000256" key="3">
    <source>
        <dbReference type="ARBA" id="ARBA00022448"/>
    </source>
</evidence>
<dbReference type="GO" id="GO:0006817">
    <property type="term" value="P:phosphate ion transport"/>
    <property type="evidence" value="ECO:0007669"/>
    <property type="project" value="UniProtKB-KW"/>
</dbReference>
<feature type="transmembrane region" description="Helical" evidence="9">
    <location>
        <begin position="150"/>
        <end position="174"/>
    </location>
</feature>
<dbReference type="AlphaFoldDB" id="A0A4Y8L5W4"/>